<dbReference type="EMBL" id="CAXJRC010000016">
    <property type="protein sequence ID" value="CAL2106535.1"/>
    <property type="molecule type" value="Genomic_DNA"/>
</dbReference>
<dbReference type="PANTHER" id="PTHR14289">
    <property type="entry name" value="F-BOX ONLY PROTEIN 3"/>
    <property type="match status" value="1"/>
</dbReference>
<evidence type="ECO:0000313" key="2">
    <source>
        <dbReference type="EMBL" id="CAL2106535.1"/>
    </source>
</evidence>
<reference evidence="2 3" key="1">
    <citation type="submission" date="2024-05" db="EMBL/GenBank/DDBJ databases">
        <authorList>
            <person name="Duchaud E."/>
        </authorList>
    </citation>
    <scope>NUCLEOTIDE SEQUENCE [LARGE SCALE GENOMIC DNA]</scope>
    <source>
        <strain evidence="2">Ena-SAMPLE-TAB-13-05-2024-13:56:06:370-140305</strain>
    </source>
</reference>
<evidence type="ECO:0000313" key="3">
    <source>
        <dbReference type="Proteomes" id="UP001497602"/>
    </source>
</evidence>
<dbReference type="NCBIfam" id="NF003967">
    <property type="entry name" value="PRK05461.1"/>
    <property type="match status" value="1"/>
</dbReference>
<evidence type="ECO:0000259" key="1">
    <source>
        <dbReference type="PROSITE" id="PS51087"/>
    </source>
</evidence>
<proteinExistence type="predicted"/>
<dbReference type="Pfam" id="PF04379">
    <property type="entry name" value="DUF525"/>
    <property type="match status" value="1"/>
</dbReference>
<dbReference type="InterPro" id="IPR036767">
    <property type="entry name" value="ApaG_sf"/>
</dbReference>
<name>A0ABM9PLH5_9FLAO</name>
<protein>
    <submittedName>
        <fullName evidence="2">ApaG protein</fullName>
    </submittedName>
</protein>
<gene>
    <name evidence="2" type="ORF">T190115A13A_240014</name>
</gene>
<dbReference type="RefSeq" id="WP_348703682.1">
    <property type="nucleotide sequence ID" value="NZ_CAXIYA010000011.1"/>
</dbReference>
<comment type="caution">
    <text evidence="2">The sequence shown here is derived from an EMBL/GenBank/DDBJ whole genome shotgun (WGS) entry which is preliminary data.</text>
</comment>
<dbReference type="SUPFAM" id="SSF110069">
    <property type="entry name" value="ApaG-like"/>
    <property type="match status" value="1"/>
</dbReference>
<dbReference type="PROSITE" id="PS51087">
    <property type="entry name" value="APAG"/>
    <property type="match status" value="1"/>
</dbReference>
<dbReference type="PANTHER" id="PTHR14289:SF16">
    <property type="entry name" value="POLYMERASE DELTA-INTERACTING PROTEIN 2"/>
    <property type="match status" value="1"/>
</dbReference>
<keyword evidence="3" id="KW-1185">Reference proteome</keyword>
<feature type="domain" description="ApaG" evidence="1">
    <location>
        <begin position="3"/>
        <end position="128"/>
    </location>
</feature>
<accession>A0ABM9PLH5</accession>
<dbReference type="Proteomes" id="UP001497602">
    <property type="component" value="Unassembled WGS sequence"/>
</dbReference>
<dbReference type="Gene3D" id="2.60.40.1470">
    <property type="entry name" value="ApaG domain"/>
    <property type="match status" value="1"/>
</dbReference>
<organism evidence="2 3">
    <name type="scientific">Tenacibaculum vairaonense</name>
    <dbReference type="NCBI Taxonomy" id="3137860"/>
    <lineage>
        <taxon>Bacteria</taxon>
        <taxon>Pseudomonadati</taxon>
        <taxon>Bacteroidota</taxon>
        <taxon>Flavobacteriia</taxon>
        <taxon>Flavobacteriales</taxon>
        <taxon>Flavobacteriaceae</taxon>
        <taxon>Tenacibaculum</taxon>
    </lineage>
</organism>
<dbReference type="InterPro" id="IPR007474">
    <property type="entry name" value="ApaG_domain"/>
</dbReference>
<sequence>MFQQITKGIKVSVRTRYNGITHRGYVRYYAFSYFITIENKSENTVQLLERYWEIFDALNNIERVSGEGVVGQTPIIKPNDIYNYQSNCLLLSPIGAMGGKYKMINLTSSKKFFATIPTFQLTTISTKN</sequence>